<evidence type="ECO:0000313" key="5">
    <source>
        <dbReference type="RefSeq" id="XP_020098138.1"/>
    </source>
</evidence>
<gene>
    <name evidence="4 5" type="primary">LOC109716928</name>
</gene>
<dbReference type="InterPro" id="IPR036047">
    <property type="entry name" value="F-box-like_dom_sf"/>
</dbReference>
<dbReference type="PROSITE" id="PS50181">
    <property type="entry name" value="FBOX"/>
    <property type="match status" value="1"/>
</dbReference>
<evidence type="ECO:0000259" key="2">
    <source>
        <dbReference type="PROSITE" id="PS50181"/>
    </source>
</evidence>
<reference evidence="3" key="1">
    <citation type="journal article" date="2015" name="Nat. Genet.">
        <title>The pineapple genome and the evolution of CAM photosynthesis.</title>
        <authorList>
            <person name="Ming R."/>
            <person name="VanBuren R."/>
            <person name="Wai C.M."/>
            <person name="Tang H."/>
            <person name="Schatz M.C."/>
            <person name="Bowers J.E."/>
            <person name="Lyons E."/>
            <person name="Wang M.L."/>
            <person name="Chen J."/>
            <person name="Biggers E."/>
            <person name="Zhang J."/>
            <person name="Huang L."/>
            <person name="Zhang L."/>
            <person name="Miao W."/>
            <person name="Zhang J."/>
            <person name="Ye Z."/>
            <person name="Miao C."/>
            <person name="Lin Z."/>
            <person name="Wang H."/>
            <person name="Zhou H."/>
            <person name="Yim W.C."/>
            <person name="Priest H.D."/>
            <person name="Zheng C."/>
            <person name="Woodhouse M."/>
            <person name="Edger P.P."/>
            <person name="Guyot R."/>
            <person name="Guo H.B."/>
            <person name="Guo H."/>
            <person name="Zheng G."/>
            <person name="Singh R."/>
            <person name="Sharma A."/>
            <person name="Min X."/>
            <person name="Zheng Y."/>
            <person name="Lee H."/>
            <person name="Gurtowski J."/>
            <person name="Sedlazeck F.J."/>
            <person name="Harkess A."/>
            <person name="McKain M.R."/>
            <person name="Liao Z."/>
            <person name="Fang J."/>
            <person name="Liu J."/>
            <person name="Zhang X."/>
            <person name="Zhang Q."/>
            <person name="Hu W."/>
            <person name="Qin Y."/>
            <person name="Wang K."/>
            <person name="Chen L.Y."/>
            <person name="Shirley N."/>
            <person name="Lin Y.R."/>
            <person name="Liu L.Y."/>
            <person name="Hernandez A.G."/>
            <person name="Wright C.L."/>
            <person name="Bulone V."/>
            <person name="Tuskan G.A."/>
            <person name="Heath K."/>
            <person name="Zee F."/>
            <person name="Moore P.H."/>
            <person name="Sunkar R."/>
            <person name="Leebens-Mack J.H."/>
            <person name="Mockler T."/>
            <person name="Bennetzen J.L."/>
            <person name="Freeling M."/>
            <person name="Sankoff D."/>
            <person name="Paterson A.H."/>
            <person name="Zhu X."/>
            <person name="Yang X."/>
            <person name="Smith J.A."/>
            <person name="Cushman J.C."/>
            <person name="Paull R.E."/>
            <person name="Yu Q."/>
        </authorList>
    </citation>
    <scope>NUCLEOTIDE SEQUENCE [LARGE SCALE GENOMIC DNA]</scope>
    <source>
        <strain evidence="3">cv. F153</strain>
    </source>
</reference>
<dbReference type="Gene3D" id="1.20.1280.50">
    <property type="match status" value="1"/>
</dbReference>
<evidence type="ECO:0000256" key="1">
    <source>
        <dbReference type="SAM" id="MobiDB-lite"/>
    </source>
</evidence>
<evidence type="ECO:0000313" key="3">
    <source>
        <dbReference type="Proteomes" id="UP000515123"/>
    </source>
</evidence>
<feature type="domain" description="F-box" evidence="2">
    <location>
        <begin position="28"/>
        <end position="75"/>
    </location>
</feature>
<evidence type="ECO:0000313" key="4">
    <source>
        <dbReference type="RefSeq" id="XP_020098137.1"/>
    </source>
</evidence>
<dbReference type="Proteomes" id="UP000515123">
    <property type="component" value="Linkage group 11"/>
</dbReference>
<feature type="compositionally biased region" description="Basic and acidic residues" evidence="1">
    <location>
        <begin position="1"/>
        <end position="12"/>
    </location>
</feature>
<dbReference type="InterPro" id="IPR001810">
    <property type="entry name" value="F-box_dom"/>
</dbReference>
<name>A0A6P5FXA8_ANACO</name>
<dbReference type="AlphaFoldDB" id="A0A6P5FXA8"/>
<sequence length="150" mass="16902">MRRSEQSDEGRAHLVGGGEESGKDDSTLPPILRAPAHLIARVFSQLDCVDLLTCSLVCKQWYRDSAEIREGWKNEYLEAWTLYGLFIKRETHPPSSTCSIRVFNGQECKEKAKNKEVNCGGRKVGCLPTVHIIFFLSLSIKAKAWNKCCV</sequence>
<dbReference type="GeneID" id="109716928"/>
<organism evidence="5">
    <name type="scientific">Ananas comosus</name>
    <name type="common">Pineapple</name>
    <name type="synonym">Ananas ananas</name>
    <dbReference type="NCBI Taxonomy" id="4615"/>
    <lineage>
        <taxon>Eukaryota</taxon>
        <taxon>Viridiplantae</taxon>
        <taxon>Streptophyta</taxon>
        <taxon>Embryophyta</taxon>
        <taxon>Tracheophyta</taxon>
        <taxon>Spermatophyta</taxon>
        <taxon>Magnoliopsida</taxon>
        <taxon>Liliopsida</taxon>
        <taxon>Poales</taxon>
        <taxon>Bromeliaceae</taxon>
        <taxon>Bromelioideae</taxon>
        <taxon>Ananas</taxon>
    </lineage>
</organism>
<keyword evidence="3" id="KW-1185">Reference proteome</keyword>
<feature type="region of interest" description="Disordered" evidence="1">
    <location>
        <begin position="1"/>
        <end position="27"/>
    </location>
</feature>
<accession>A0A6P5FXA8</accession>
<dbReference type="SUPFAM" id="SSF81383">
    <property type="entry name" value="F-box domain"/>
    <property type="match status" value="1"/>
</dbReference>
<reference evidence="4 5" key="2">
    <citation type="submission" date="2025-04" db="UniProtKB">
        <authorList>
            <consortium name="RefSeq"/>
        </authorList>
    </citation>
    <scope>IDENTIFICATION</scope>
    <source>
        <tissue evidence="4 5">Leaf</tissue>
    </source>
</reference>
<dbReference type="Pfam" id="PF12937">
    <property type="entry name" value="F-box-like"/>
    <property type="match status" value="1"/>
</dbReference>
<protein>
    <submittedName>
        <fullName evidence="4">Uncharacterized protein LOC109716928 isoform X1</fullName>
    </submittedName>
    <submittedName>
        <fullName evidence="5">Uncharacterized protein LOC109716928 isoform X2</fullName>
    </submittedName>
</protein>
<proteinExistence type="predicted"/>
<dbReference type="RefSeq" id="XP_020098137.1">
    <property type="nucleotide sequence ID" value="XM_020242548.1"/>
</dbReference>
<dbReference type="RefSeq" id="XP_020098138.1">
    <property type="nucleotide sequence ID" value="XM_020242549.1"/>
</dbReference>
<dbReference type="OrthoDB" id="2398163at2759"/>